<dbReference type="Proteomes" id="UP000276770">
    <property type="component" value="Unassembled WGS sequence"/>
</dbReference>
<sequence length="73" mass="8203">MLSMMRGDWIDGINEDSDGEIEKHDGKETNIDGIKGKYDGKIEKGDGIGYKRKQPPILGDRHHNGGLLFNDLY</sequence>
<keyword evidence="3" id="KW-1185">Reference proteome</keyword>
<evidence type="ECO:0000313" key="3">
    <source>
        <dbReference type="Proteomes" id="UP000276770"/>
    </source>
</evidence>
<dbReference type="AlphaFoldDB" id="A0A3L7JS24"/>
<accession>A0A3L7JS24</accession>
<protein>
    <submittedName>
        <fullName evidence="2">Uncharacterized protein</fullName>
    </submittedName>
</protein>
<evidence type="ECO:0000313" key="2">
    <source>
        <dbReference type="EMBL" id="RLQ93124.1"/>
    </source>
</evidence>
<evidence type="ECO:0000256" key="1">
    <source>
        <dbReference type="SAM" id="MobiDB-lite"/>
    </source>
</evidence>
<name>A0A3L7JS24_9BACI</name>
<organism evidence="2 3">
    <name type="scientific">Falsibacillus albus</name>
    <dbReference type="NCBI Taxonomy" id="2478915"/>
    <lineage>
        <taxon>Bacteria</taxon>
        <taxon>Bacillati</taxon>
        <taxon>Bacillota</taxon>
        <taxon>Bacilli</taxon>
        <taxon>Bacillales</taxon>
        <taxon>Bacillaceae</taxon>
        <taxon>Falsibacillus</taxon>
    </lineage>
</organism>
<feature type="compositionally biased region" description="Basic and acidic residues" evidence="1">
    <location>
        <begin position="20"/>
        <end position="32"/>
    </location>
</feature>
<feature type="region of interest" description="Disordered" evidence="1">
    <location>
        <begin position="13"/>
        <end position="32"/>
    </location>
</feature>
<proteinExistence type="predicted"/>
<dbReference type="RefSeq" id="WP_121682231.1">
    <property type="nucleotide sequence ID" value="NZ_RCVZ01000017.1"/>
</dbReference>
<gene>
    <name evidence="2" type="ORF">D9X91_19030</name>
</gene>
<dbReference type="EMBL" id="RCVZ01000017">
    <property type="protein sequence ID" value="RLQ93124.1"/>
    <property type="molecule type" value="Genomic_DNA"/>
</dbReference>
<comment type="caution">
    <text evidence="2">The sequence shown here is derived from an EMBL/GenBank/DDBJ whole genome shotgun (WGS) entry which is preliminary data.</text>
</comment>
<reference evidence="2 3" key="1">
    <citation type="submission" date="2018-10" db="EMBL/GenBank/DDBJ databases">
        <title>Falsibacillus sp. genome draft.</title>
        <authorList>
            <person name="Shi S."/>
        </authorList>
    </citation>
    <scope>NUCLEOTIDE SEQUENCE [LARGE SCALE GENOMIC DNA]</scope>
    <source>
        <strain evidence="2 3">GY 10110</strain>
    </source>
</reference>